<dbReference type="KEGG" id="lrs:PX52LOC_02710"/>
<dbReference type="RefSeq" id="WP_149110554.1">
    <property type="nucleotide sequence ID" value="NZ_CP042425.1"/>
</dbReference>
<name>A0A5C1AF61_9BACT</name>
<evidence type="ECO:0000256" key="1">
    <source>
        <dbReference type="SAM" id="MobiDB-lite"/>
    </source>
</evidence>
<feature type="signal peptide" evidence="2">
    <location>
        <begin position="1"/>
        <end position="22"/>
    </location>
</feature>
<evidence type="ECO:0000313" key="4">
    <source>
        <dbReference type="Proteomes" id="UP000324974"/>
    </source>
</evidence>
<keyword evidence="2" id="KW-0732">Signal</keyword>
<keyword evidence="4" id="KW-1185">Reference proteome</keyword>
<evidence type="ECO:0008006" key="5">
    <source>
        <dbReference type="Google" id="ProtNLM"/>
    </source>
</evidence>
<feature type="region of interest" description="Disordered" evidence="1">
    <location>
        <begin position="43"/>
        <end position="63"/>
    </location>
</feature>
<feature type="region of interest" description="Disordered" evidence="1">
    <location>
        <begin position="261"/>
        <end position="299"/>
    </location>
</feature>
<evidence type="ECO:0000256" key="2">
    <source>
        <dbReference type="SAM" id="SignalP"/>
    </source>
</evidence>
<feature type="chain" id="PRO_5022669916" description="HEAT repeat domain-containing protein" evidence="2">
    <location>
        <begin position="23"/>
        <end position="607"/>
    </location>
</feature>
<dbReference type="Proteomes" id="UP000324974">
    <property type="component" value="Chromosome"/>
</dbReference>
<accession>A0A5C1AF61</accession>
<gene>
    <name evidence="3" type="ORF">PX52LOC_02710</name>
</gene>
<dbReference type="OrthoDB" id="254087at2"/>
<dbReference type="AlphaFoldDB" id="A0A5C1AF61"/>
<sequence length="607" mass="62477">MKAAKLLMTAAASAVLAGTANAQLGGLGAPALPGASPFGNSAPSSVLNGVSPPPPLGLGTGPGAQLPGSMNTIWSRLGISQEQREFCKRKICRTPAGQLLGRIQAPISTLSGGVIPPFCPIVPSVAELLDPGVVGAASKAKLDRAGAEERIKAVKYLGTLDCHYWPEAEEALIGALRGDRNECVRYEAAVALSKGCCCTCKVIVALSHVVSCSDADGFPYEKSARVRAVAANALDRCMASCNCSCAALPCLPGMDPVAEVEKKDDKKSDVEKKTDVEKSKDEKDKEKKDAEKKDKKDTKLGDPDYPKVYYAKVARMPRDQIGAFGQKALEIGANIGYTVVGEVNPRDYAAAGMVTTRDGQSTGAKPSTLWELMTWKDNDGSIGKPIIAPPAAYASRPVLVPASPAPTAIVTATPVSVPTATVTTAPVRPSTTPAPVVPMRSPVPAAVASRTTGTSDVPIMTMPSSAARPVSSAVANEPRPLVIPTLNPTPMAPVATITPTPAAKPLPAKVAVPVSTPVPVVTVPVAPPAAKPMPAPVPAKLAPVPPPTLPTLTAPAPTLPAITIPAPAAVKAPEIKPTEPAINLPPVERMDPATPVSDLPPVEKMPG</sequence>
<dbReference type="EMBL" id="CP042425">
    <property type="protein sequence ID" value="QEL15774.1"/>
    <property type="molecule type" value="Genomic_DNA"/>
</dbReference>
<reference evidence="4" key="1">
    <citation type="submission" date="2019-08" db="EMBL/GenBank/DDBJ databases">
        <title>Limnoglobus roseus gen. nov., sp. nov., a novel freshwater planctomycete with a giant genome from the family Gemmataceae.</title>
        <authorList>
            <person name="Kulichevskaya I.S."/>
            <person name="Naumoff D.G."/>
            <person name="Miroshnikov K."/>
            <person name="Ivanova A."/>
            <person name="Philippov D.A."/>
            <person name="Hakobyan A."/>
            <person name="Rijpstra I.C."/>
            <person name="Sinninghe Damste J.S."/>
            <person name="Liesack W."/>
            <person name="Dedysh S.N."/>
        </authorList>
    </citation>
    <scope>NUCLEOTIDE SEQUENCE [LARGE SCALE GENOMIC DNA]</scope>
    <source>
        <strain evidence="4">PX52</strain>
    </source>
</reference>
<protein>
    <recommendedName>
        <fullName evidence="5">HEAT repeat domain-containing protein</fullName>
    </recommendedName>
</protein>
<evidence type="ECO:0000313" key="3">
    <source>
        <dbReference type="EMBL" id="QEL15774.1"/>
    </source>
</evidence>
<organism evidence="3 4">
    <name type="scientific">Limnoglobus roseus</name>
    <dbReference type="NCBI Taxonomy" id="2598579"/>
    <lineage>
        <taxon>Bacteria</taxon>
        <taxon>Pseudomonadati</taxon>
        <taxon>Planctomycetota</taxon>
        <taxon>Planctomycetia</taxon>
        <taxon>Gemmatales</taxon>
        <taxon>Gemmataceae</taxon>
        <taxon>Limnoglobus</taxon>
    </lineage>
</organism>
<proteinExistence type="predicted"/>
<feature type="region of interest" description="Disordered" evidence="1">
    <location>
        <begin position="577"/>
        <end position="607"/>
    </location>
</feature>